<dbReference type="InterPro" id="IPR003661">
    <property type="entry name" value="HisK_dim/P_dom"/>
</dbReference>
<dbReference type="Pfam" id="PF13426">
    <property type="entry name" value="PAS_9"/>
    <property type="match status" value="1"/>
</dbReference>
<dbReference type="InterPro" id="IPR001610">
    <property type="entry name" value="PAC"/>
</dbReference>
<feature type="region of interest" description="Disordered" evidence="6">
    <location>
        <begin position="602"/>
        <end position="623"/>
    </location>
</feature>
<dbReference type="Gene3D" id="3.30.565.10">
    <property type="entry name" value="Histidine kinase-like ATPase, C-terminal domain"/>
    <property type="match status" value="1"/>
</dbReference>
<evidence type="ECO:0000256" key="7">
    <source>
        <dbReference type="SAM" id="Phobius"/>
    </source>
</evidence>
<gene>
    <name evidence="11" type="ORF">GGD89_000702</name>
</gene>
<dbReference type="InterPro" id="IPR004358">
    <property type="entry name" value="Sig_transdc_His_kin-like_C"/>
</dbReference>
<keyword evidence="4" id="KW-0808">Transferase</keyword>
<feature type="domain" description="PAS" evidence="9">
    <location>
        <begin position="116"/>
        <end position="153"/>
    </location>
</feature>
<keyword evidence="12" id="KW-1185">Reference proteome</keyword>
<dbReference type="PROSITE" id="PS50112">
    <property type="entry name" value="PAS"/>
    <property type="match status" value="2"/>
</dbReference>
<organism evidence="11 12">
    <name type="scientific">Roseospira visakhapatnamensis</name>
    <dbReference type="NCBI Taxonomy" id="390880"/>
    <lineage>
        <taxon>Bacteria</taxon>
        <taxon>Pseudomonadati</taxon>
        <taxon>Pseudomonadota</taxon>
        <taxon>Alphaproteobacteria</taxon>
        <taxon>Rhodospirillales</taxon>
        <taxon>Rhodospirillaceae</taxon>
        <taxon>Roseospira</taxon>
    </lineage>
</organism>
<feature type="region of interest" description="Disordered" evidence="6">
    <location>
        <begin position="1"/>
        <end position="66"/>
    </location>
</feature>
<dbReference type="InterPro" id="IPR052162">
    <property type="entry name" value="Sensor_kinase/Photoreceptor"/>
</dbReference>
<feature type="compositionally biased region" description="Pro residues" evidence="6">
    <location>
        <begin position="612"/>
        <end position="623"/>
    </location>
</feature>
<reference evidence="11 12" key="1">
    <citation type="submission" date="2020-08" db="EMBL/GenBank/DDBJ databases">
        <title>Genome sequencing of Purple Non-Sulfur Bacteria from various extreme environments.</title>
        <authorList>
            <person name="Mayer M."/>
        </authorList>
    </citation>
    <scope>NUCLEOTIDE SEQUENCE [LARGE SCALE GENOMIC DNA]</scope>
    <source>
        <strain evidence="11 12">JA131</strain>
    </source>
</reference>
<evidence type="ECO:0000313" key="12">
    <source>
        <dbReference type="Proteomes" id="UP000554286"/>
    </source>
</evidence>
<dbReference type="SMART" id="SM00387">
    <property type="entry name" value="HATPase_c"/>
    <property type="match status" value="1"/>
</dbReference>
<dbReference type="EMBL" id="JACIGK010000003">
    <property type="protein sequence ID" value="MBB4265091.1"/>
    <property type="molecule type" value="Genomic_DNA"/>
</dbReference>
<dbReference type="PANTHER" id="PTHR43304:SF1">
    <property type="entry name" value="PAC DOMAIN-CONTAINING PROTEIN"/>
    <property type="match status" value="1"/>
</dbReference>
<evidence type="ECO:0000259" key="9">
    <source>
        <dbReference type="PROSITE" id="PS50112"/>
    </source>
</evidence>
<evidence type="ECO:0000256" key="4">
    <source>
        <dbReference type="ARBA" id="ARBA00022679"/>
    </source>
</evidence>
<dbReference type="Proteomes" id="UP000554286">
    <property type="component" value="Unassembled WGS sequence"/>
</dbReference>
<dbReference type="GO" id="GO:0000155">
    <property type="term" value="F:phosphorelay sensor kinase activity"/>
    <property type="evidence" value="ECO:0007669"/>
    <property type="project" value="InterPro"/>
</dbReference>
<dbReference type="PROSITE" id="PS50109">
    <property type="entry name" value="HIS_KIN"/>
    <property type="match status" value="1"/>
</dbReference>
<dbReference type="PRINTS" id="PR00344">
    <property type="entry name" value="BCTRLSENSOR"/>
</dbReference>
<dbReference type="EC" id="2.7.13.3" evidence="2"/>
<dbReference type="NCBIfam" id="TIGR00229">
    <property type="entry name" value="sensory_box"/>
    <property type="match status" value="1"/>
</dbReference>
<evidence type="ECO:0000256" key="6">
    <source>
        <dbReference type="SAM" id="MobiDB-lite"/>
    </source>
</evidence>
<dbReference type="InterPro" id="IPR000014">
    <property type="entry name" value="PAS"/>
</dbReference>
<keyword evidence="7" id="KW-1133">Transmembrane helix</keyword>
<keyword evidence="7" id="KW-0472">Membrane</keyword>
<dbReference type="InterPro" id="IPR000700">
    <property type="entry name" value="PAS-assoc_C"/>
</dbReference>
<keyword evidence="3" id="KW-0597">Phosphoprotein</keyword>
<dbReference type="Pfam" id="PF00512">
    <property type="entry name" value="HisKA"/>
    <property type="match status" value="1"/>
</dbReference>
<feature type="domain" description="PAS" evidence="9">
    <location>
        <begin position="243"/>
        <end position="313"/>
    </location>
</feature>
<dbReference type="SUPFAM" id="SSF55874">
    <property type="entry name" value="ATPase domain of HSP90 chaperone/DNA topoisomerase II/histidine kinase"/>
    <property type="match status" value="1"/>
</dbReference>
<feature type="domain" description="PAC" evidence="10">
    <location>
        <begin position="324"/>
        <end position="376"/>
    </location>
</feature>
<feature type="transmembrane region" description="Helical" evidence="7">
    <location>
        <begin position="77"/>
        <end position="100"/>
    </location>
</feature>
<evidence type="ECO:0000256" key="2">
    <source>
        <dbReference type="ARBA" id="ARBA00012438"/>
    </source>
</evidence>
<dbReference type="InterPro" id="IPR036097">
    <property type="entry name" value="HisK_dim/P_sf"/>
</dbReference>
<sequence length="623" mass="69021">MAPLAWAVPDTWGSTWTTDAEDDRATVQKTATGDAEADESATGEPGPGAGPAVMPPPLDSPSAKPAGSTLLETEYRWLVAILGLSTVVLLASGGLGVWFFSLNQQLSREADQRRSAEARYRMLIEAAPLPVLVLTMDGRRVLFANSRARGMLGNIVDLPAPPQTPRTDLALFASPEDGDALLRAVRKGTAVIDREMRLRRADGHALWVHMSADSISYEGDDAIFLAFADITARRAAEFRLRDSERRLRMLTENMVDVIWTLDESLHYTYISPSVRRLRGYTHDDIIGIAIDQVIQPDAYRRLEDFIRTSGESVRDTGTQAFMDTREEWELPCKGGGTVWTEVNIRIFFDEHGRFTGIQGMSRNISERRTLEEDLRRSNADLEQFAYAVSHDLQQPLRMVSQFLGLLKRRLGDDLEGEHREFLDFAVDGARHMHDMIKDLLEFSRVGRGEIQHDPLPLDRPLDQALHMLDATIREAGAIVERHPLPTVPGDEGQFTRLFQNLLDNALKYVAPDRRPHIVISAHAPREGWCEVSVADNGIGVDPRQVGRLFAVFQRLQPAGEYPGTGVGLAICRRIVERHGGRIRLESEGPHRGATVTFTLPAAPAADGRTDGPSPPAHPPTANG</sequence>
<evidence type="ECO:0000256" key="3">
    <source>
        <dbReference type="ARBA" id="ARBA00022553"/>
    </source>
</evidence>
<dbReference type="SMART" id="SM00388">
    <property type="entry name" value="HisKA"/>
    <property type="match status" value="1"/>
</dbReference>
<comment type="caution">
    <text evidence="11">The sequence shown here is derived from an EMBL/GenBank/DDBJ whole genome shotgun (WGS) entry which is preliminary data.</text>
</comment>
<dbReference type="Gene3D" id="3.30.450.20">
    <property type="entry name" value="PAS domain"/>
    <property type="match status" value="2"/>
</dbReference>
<dbReference type="CDD" id="cd00082">
    <property type="entry name" value="HisKA"/>
    <property type="match status" value="1"/>
</dbReference>
<protein>
    <recommendedName>
        <fullName evidence="2">histidine kinase</fullName>
        <ecNumber evidence="2">2.7.13.3</ecNumber>
    </recommendedName>
</protein>
<keyword evidence="5" id="KW-0418">Kinase</keyword>
<dbReference type="CDD" id="cd00130">
    <property type="entry name" value="PAS"/>
    <property type="match status" value="2"/>
</dbReference>
<dbReference type="RefSeq" id="WP_184042699.1">
    <property type="nucleotide sequence ID" value="NZ_JACIGK010000003.1"/>
</dbReference>
<evidence type="ECO:0000313" key="11">
    <source>
        <dbReference type="EMBL" id="MBB4265091.1"/>
    </source>
</evidence>
<evidence type="ECO:0000259" key="8">
    <source>
        <dbReference type="PROSITE" id="PS50109"/>
    </source>
</evidence>
<dbReference type="SMART" id="SM00091">
    <property type="entry name" value="PAS"/>
    <property type="match status" value="2"/>
</dbReference>
<name>A0A7W6RAS2_9PROT</name>
<dbReference type="PANTHER" id="PTHR43304">
    <property type="entry name" value="PHYTOCHROME-LIKE PROTEIN CPH1"/>
    <property type="match status" value="1"/>
</dbReference>
<proteinExistence type="predicted"/>
<dbReference type="Gene3D" id="1.10.287.130">
    <property type="match status" value="1"/>
</dbReference>
<evidence type="ECO:0000256" key="1">
    <source>
        <dbReference type="ARBA" id="ARBA00000085"/>
    </source>
</evidence>
<dbReference type="InterPro" id="IPR036890">
    <property type="entry name" value="HATPase_C_sf"/>
</dbReference>
<dbReference type="InterPro" id="IPR003594">
    <property type="entry name" value="HATPase_dom"/>
</dbReference>
<evidence type="ECO:0000259" key="10">
    <source>
        <dbReference type="PROSITE" id="PS50113"/>
    </source>
</evidence>
<evidence type="ECO:0000256" key="5">
    <source>
        <dbReference type="ARBA" id="ARBA00022777"/>
    </source>
</evidence>
<feature type="domain" description="Histidine kinase" evidence="8">
    <location>
        <begin position="387"/>
        <end position="603"/>
    </location>
</feature>
<dbReference type="AlphaFoldDB" id="A0A7W6RAS2"/>
<accession>A0A7W6RAS2</accession>
<dbReference type="SUPFAM" id="SSF55785">
    <property type="entry name" value="PYP-like sensor domain (PAS domain)"/>
    <property type="match status" value="2"/>
</dbReference>
<dbReference type="SUPFAM" id="SSF47384">
    <property type="entry name" value="Homodimeric domain of signal transducing histidine kinase"/>
    <property type="match status" value="1"/>
</dbReference>
<comment type="catalytic activity">
    <reaction evidence="1">
        <text>ATP + protein L-histidine = ADP + protein N-phospho-L-histidine.</text>
        <dbReference type="EC" id="2.7.13.3"/>
    </reaction>
</comment>
<dbReference type="Pfam" id="PF02518">
    <property type="entry name" value="HATPase_c"/>
    <property type="match status" value="1"/>
</dbReference>
<dbReference type="Pfam" id="PF13188">
    <property type="entry name" value="PAS_8"/>
    <property type="match status" value="1"/>
</dbReference>
<keyword evidence="7" id="KW-0812">Transmembrane</keyword>
<feature type="domain" description="PAC" evidence="10">
    <location>
        <begin position="192"/>
        <end position="242"/>
    </location>
</feature>
<dbReference type="PROSITE" id="PS50113">
    <property type="entry name" value="PAC"/>
    <property type="match status" value="2"/>
</dbReference>
<dbReference type="InterPro" id="IPR005467">
    <property type="entry name" value="His_kinase_dom"/>
</dbReference>
<dbReference type="InterPro" id="IPR035965">
    <property type="entry name" value="PAS-like_dom_sf"/>
</dbReference>
<dbReference type="SMART" id="SM00086">
    <property type="entry name" value="PAC"/>
    <property type="match status" value="2"/>
</dbReference>